<dbReference type="InterPro" id="IPR030395">
    <property type="entry name" value="GP_PDE_dom"/>
</dbReference>
<dbReference type="PROSITE" id="PS51704">
    <property type="entry name" value="GP_PDE"/>
    <property type="match status" value="1"/>
</dbReference>
<proteinExistence type="predicted"/>
<gene>
    <name evidence="2" type="ORF">E4021_02820</name>
</gene>
<evidence type="ECO:0000313" key="3">
    <source>
        <dbReference type="Proteomes" id="UP000308528"/>
    </source>
</evidence>
<protein>
    <submittedName>
        <fullName evidence="2">Glycerophosphodiester phosphodiesterase</fullName>
    </submittedName>
</protein>
<evidence type="ECO:0000313" key="2">
    <source>
        <dbReference type="EMBL" id="THH41543.1"/>
    </source>
</evidence>
<dbReference type="Gene3D" id="3.20.20.190">
    <property type="entry name" value="Phosphatidylinositol (PI) phosphodiesterase"/>
    <property type="match status" value="1"/>
</dbReference>
<dbReference type="PANTHER" id="PTHR46211">
    <property type="entry name" value="GLYCEROPHOSPHORYL DIESTER PHOSPHODIESTERASE"/>
    <property type="match status" value="1"/>
</dbReference>
<feature type="domain" description="GP-PDE" evidence="1">
    <location>
        <begin position="77"/>
        <end position="343"/>
    </location>
</feature>
<dbReference type="SUPFAM" id="SSF51695">
    <property type="entry name" value="PLC-like phosphodiesterases"/>
    <property type="match status" value="1"/>
</dbReference>
<dbReference type="GO" id="GO:0006629">
    <property type="term" value="P:lipid metabolic process"/>
    <property type="evidence" value="ECO:0007669"/>
    <property type="project" value="InterPro"/>
</dbReference>
<organism evidence="2 3">
    <name type="scientific">Neolewinella litorea</name>
    <dbReference type="NCBI Taxonomy" id="2562452"/>
    <lineage>
        <taxon>Bacteria</taxon>
        <taxon>Pseudomonadati</taxon>
        <taxon>Bacteroidota</taxon>
        <taxon>Saprospiria</taxon>
        <taxon>Saprospirales</taxon>
        <taxon>Lewinellaceae</taxon>
        <taxon>Neolewinella</taxon>
    </lineage>
</organism>
<comment type="caution">
    <text evidence="2">The sequence shown here is derived from an EMBL/GenBank/DDBJ whole genome shotgun (WGS) entry which is preliminary data.</text>
</comment>
<sequence length="346" mass="39437">MPVKVAGDRQEAFQANWWRKGQSRSLHIIFPLRRTSFRPFKPQTRSVTRLPRLLIIFLPLLTTCGTSRMVNNNLPTFDWQGHRGARGLLPENTVPAFLRALSYPEVTTLELDVVISADDRVIVSHDPYMEPAICQLPGGGSITDTVSLRQLTAREIENYDCGQLPHPRFPEQARRPVHKPTLSAVFAAVDRFCVQQGRLSPRYNIELKYQPEWEPYLVPDRETFVRLVLDDVAAWGKPELVTLQCFDPPTLAVIHRQNPRLTLAYLDESPGEVQSKMVELGFQPAIYSPWERKLTPEIIEEAHALGMRVVPWTVNEVPRMRELMAQGVDGIITDYPNRIAEAEADK</sequence>
<reference evidence="2 3" key="1">
    <citation type="submission" date="2019-04" db="EMBL/GenBank/DDBJ databases">
        <title>Lewinella litorea sp. nov., isolated from a marine sand.</title>
        <authorList>
            <person name="Yoon J.-H."/>
        </authorList>
    </citation>
    <scope>NUCLEOTIDE SEQUENCE [LARGE SCALE GENOMIC DNA]</scope>
    <source>
        <strain evidence="2 3">HSMS-39</strain>
    </source>
</reference>
<dbReference type="PANTHER" id="PTHR46211:SF14">
    <property type="entry name" value="GLYCEROPHOSPHODIESTER PHOSPHODIESTERASE"/>
    <property type="match status" value="1"/>
</dbReference>
<accession>A0A4V3XLN4</accession>
<keyword evidence="3" id="KW-1185">Reference proteome</keyword>
<dbReference type="AlphaFoldDB" id="A0A4V3XLN4"/>
<name>A0A4V3XLN4_9BACT</name>
<dbReference type="GO" id="GO:0008081">
    <property type="term" value="F:phosphoric diester hydrolase activity"/>
    <property type="evidence" value="ECO:0007669"/>
    <property type="project" value="InterPro"/>
</dbReference>
<dbReference type="OrthoDB" id="384721at2"/>
<dbReference type="Pfam" id="PF03009">
    <property type="entry name" value="GDPD"/>
    <property type="match status" value="1"/>
</dbReference>
<dbReference type="EMBL" id="SRSF01000001">
    <property type="protein sequence ID" value="THH41543.1"/>
    <property type="molecule type" value="Genomic_DNA"/>
</dbReference>
<evidence type="ECO:0000259" key="1">
    <source>
        <dbReference type="PROSITE" id="PS51704"/>
    </source>
</evidence>
<dbReference type="Proteomes" id="UP000308528">
    <property type="component" value="Unassembled WGS sequence"/>
</dbReference>
<dbReference type="InterPro" id="IPR017946">
    <property type="entry name" value="PLC-like_Pdiesterase_TIM-brl"/>
</dbReference>